<gene>
    <name evidence="2" type="ORF">KACC15558_16450</name>
</gene>
<dbReference type="Proteomes" id="UP001498935">
    <property type="component" value="Unassembled WGS sequence"/>
</dbReference>
<feature type="transmembrane region" description="Helical" evidence="1">
    <location>
        <begin position="158"/>
        <end position="180"/>
    </location>
</feature>
<organism evidence="2 3">
    <name type="scientific">Brevibacterium ammoniilyticum</name>
    <dbReference type="NCBI Taxonomy" id="1046555"/>
    <lineage>
        <taxon>Bacteria</taxon>
        <taxon>Bacillati</taxon>
        <taxon>Actinomycetota</taxon>
        <taxon>Actinomycetes</taxon>
        <taxon>Micrococcales</taxon>
        <taxon>Brevibacteriaceae</taxon>
        <taxon>Brevibacterium</taxon>
    </lineage>
</organism>
<sequence length="389" mass="42623">MTTATGQEIAAALKTDPFWIDPAVADQLNPALLEKAKTTAEGLDFPVYVIAVDDQSVDRQLLQQVKVFHGGEGAFIMINGTDGLAADQTFSDSKQKLEVMDQYLNGMDEWNYSTPSTTKLNILLGYYADPQPRDDTEAVTGQDVPGSEVVDSGNSGSFAPLFLGGAILVLALVIAGIWLARSMRQRADERRRTDAFRLPARLLDRVDSLQRGALRESISAETTALAETIDRLHTADLDREGGDRVERALDAYQIARRIVDDPEAARIDLAGAMVLIRQAGREIAEVQRGRRKKRSARSGLPESLCTVNPLHGEAQTTSRVDADGQSVRVPVCRTCSADLAAGRELQWIFDGDRPYVESPSVWSRTLFGAIGGDLVTALHRERPEFDREV</sequence>
<comment type="caution">
    <text evidence="2">The sequence shown here is derived from an EMBL/GenBank/DDBJ whole genome shotgun (WGS) entry which is preliminary data.</text>
</comment>
<keyword evidence="3" id="KW-1185">Reference proteome</keyword>
<name>A0ABP9TZ25_9MICO</name>
<keyword evidence="1" id="KW-0812">Transmembrane</keyword>
<evidence type="ECO:0000313" key="3">
    <source>
        <dbReference type="Proteomes" id="UP001498935"/>
    </source>
</evidence>
<reference evidence="2 3" key="1">
    <citation type="submission" date="2024-02" db="EMBL/GenBank/DDBJ databases">
        <title>Characterization of antibiotic resistant novel bacterial strains and their environmental applications.</title>
        <authorList>
            <person name="Manzoor S."/>
            <person name="Abbas S."/>
            <person name="Arshad M."/>
            <person name="Li W.J."/>
            <person name="Ahmed I."/>
        </authorList>
    </citation>
    <scope>NUCLEOTIDE SEQUENCE [LARGE SCALE GENOMIC DNA]</scope>
    <source>
        <strain evidence="2 3">KACC 15558</strain>
    </source>
</reference>
<accession>A0ABP9TZ25</accession>
<dbReference type="EMBL" id="BAABNP010000005">
    <property type="protein sequence ID" value="GAA5340605.1"/>
    <property type="molecule type" value="Genomic_DNA"/>
</dbReference>
<evidence type="ECO:0000256" key="1">
    <source>
        <dbReference type="SAM" id="Phobius"/>
    </source>
</evidence>
<evidence type="ECO:0008006" key="4">
    <source>
        <dbReference type="Google" id="ProtNLM"/>
    </source>
</evidence>
<keyword evidence="1" id="KW-0472">Membrane</keyword>
<proteinExistence type="predicted"/>
<protein>
    <recommendedName>
        <fullName evidence="4">TPM domain-containing protein</fullName>
    </recommendedName>
</protein>
<keyword evidence="1" id="KW-1133">Transmembrane helix</keyword>
<dbReference type="RefSeq" id="WP_259786978.1">
    <property type="nucleotide sequence ID" value="NZ_BAABBK010000014.1"/>
</dbReference>
<evidence type="ECO:0000313" key="2">
    <source>
        <dbReference type="EMBL" id="GAA5340605.1"/>
    </source>
</evidence>